<dbReference type="EMBL" id="SULG01000068">
    <property type="protein sequence ID" value="TLD40989.1"/>
    <property type="molecule type" value="Genomic_DNA"/>
</dbReference>
<name>A0A533Q9Q2_9BACT</name>
<dbReference type="Proteomes" id="UP000319783">
    <property type="component" value="Unassembled WGS sequence"/>
</dbReference>
<gene>
    <name evidence="1" type="ORF">JETT_2754</name>
</gene>
<organism evidence="1 2">
    <name type="scientific">Candidatus Jettenia ecosi</name>
    <dbReference type="NCBI Taxonomy" id="2494326"/>
    <lineage>
        <taxon>Bacteria</taxon>
        <taxon>Pseudomonadati</taxon>
        <taxon>Planctomycetota</taxon>
        <taxon>Candidatus Brocadiia</taxon>
        <taxon>Candidatus Brocadiales</taxon>
        <taxon>Candidatus Brocadiaceae</taxon>
        <taxon>Candidatus Jettenia</taxon>
    </lineage>
</organism>
<evidence type="ECO:0000313" key="1">
    <source>
        <dbReference type="EMBL" id="TLD40989.1"/>
    </source>
</evidence>
<dbReference type="AlphaFoldDB" id="A0A533Q9Q2"/>
<evidence type="ECO:0000313" key="2">
    <source>
        <dbReference type="Proteomes" id="UP000319783"/>
    </source>
</evidence>
<reference evidence="1 2" key="1">
    <citation type="submission" date="2019-04" db="EMBL/GenBank/DDBJ databases">
        <title>Genome of a novel bacterium Candidatus Jettenia ecosi reconstructed from metagenome of an anammox bioreactor.</title>
        <authorList>
            <person name="Mardanov A.V."/>
            <person name="Beletsky A.V."/>
            <person name="Ravin N.V."/>
            <person name="Botchkova E.A."/>
            <person name="Litti Y.V."/>
            <person name="Nozhevnikova A.N."/>
        </authorList>
    </citation>
    <scope>NUCLEOTIDE SEQUENCE [LARGE SCALE GENOMIC DNA]</scope>
    <source>
        <strain evidence="1">J2</strain>
    </source>
</reference>
<comment type="caution">
    <text evidence="1">The sequence shown here is derived from an EMBL/GenBank/DDBJ whole genome shotgun (WGS) entry which is preliminary data.</text>
</comment>
<protein>
    <submittedName>
        <fullName evidence="1">Uncharacterized protein</fullName>
    </submittedName>
</protein>
<accession>A0A533Q9Q2</accession>
<sequence length="42" mass="4834">MKGGTRGITFSLLCSGLWLALNDCKKITFLDSFRVRFTPYFE</sequence>
<proteinExistence type="predicted"/>